<dbReference type="EMBL" id="BMES01000001">
    <property type="protein sequence ID" value="GGH14562.1"/>
    <property type="molecule type" value="Genomic_DNA"/>
</dbReference>
<sequence length="104" mass="11149">MTWDHLGGLAQAILAKAEAQRCHSTEDRRDAEETWVPSAPPVVTGAADPGSFRACAASPPPRVSLGPACHSPAYPRAGRRPPQARQRDLVYPDGHSDRPSETGR</sequence>
<feature type="compositionally biased region" description="Basic and acidic residues" evidence="1">
    <location>
        <begin position="85"/>
        <end position="104"/>
    </location>
</feature>
<organism evidence="2 3">
    <name type="scientific">Alsobacter metallidurans</name>
    <dbReference type="NCBI Taxonomy" id="340221"/>
    <lineage>
        <taxon>Bacteria</taxon>
        <taxon>Pseudomonadati</taxon>
        <taxon>Pseudomonadota</taxon>
        <taxon>Alphaproteobacteria</taxon>
        <taxon>Hyphomicrobiales</taxon>
        <taxon>Alsobacteraceae</taxon>
        <taxon>Alsobacter</taxon>
    </lineage>
</organism>
<feature type="compositionally biased region" description="Low complexity" evidence="1">
    <location>
        <begin position="72"/>
        <end position="84"/>
    </location>
</feature>
<dbReference type="Proteomes" id="UP000603912">
    <property type="component" value="Unassembled WGS sequence"/>
</dbReference>
<accession>A0A917I5E5</accession>
<keyword evidence="3" id="KW-1185">Reference proteome</keyword>
<evidence type="ECO:0000313" key="2">
    <source>
        <dbReference type="EMBL" id="GGH14562.1"/>
    </source>
</evidence>
<evidence type="ECO:0000256" key="1">
    <source>
        <dbReference type="SAM" id="MobiDB-lite"/>
    </source>
</evidence>
<reference evidence="2" key="2">
    <citation type="submission" date="2020-09" db="EMBL/GenBank/DDBJ databases">
        <authorList>
            <person name="Sun Q."/>
            <person name="Zhou Y."/>
        </authorList>
    </citation>
    <scope>NUCLEOTIDE SEQUENCE</scope>
    <source>
        <strain evidence="2">CGMCC 1.12214</strain>
    </source>
</reference>
<reference evidence="2" key="1">
    <citation type="journal article" date="2014" name="Int. J. Syst. Evol. Microbiol.">
        <title>Complete genome sequence of Corynebacterium casei LMG S-19264T (=DSM 44701T), isolated from a smear-ripened cheese.</title>
        <authorList>
            <consortium name="US DOE Joint Genome Institute (JGI-PGF)"/>
            <person name="Walter F."/>
            <person name="Albersmeier A."/>
            <person name="Kalinowski J."/>
            <person name="Ruckert C."/>
        </authorList>
    </citation>
    <scope>NUCLEOTIDE SEQUENCE</scope>
    <source>
        <strain evidence="2">CGMCC 1.12214</strain>
    </source>
</reference>
<protein>
    <submittedName>
        <fullName evidence="2">Uncharacterized protein</fullName>
    </submittedName>
</protein>
<dbReference type="AlphaFoldDB" id="A0A917I5E5"/>
<feature type="compositionally biased region" description="Basic and acidic residues" evidence="1">
    <location>
        <begin position="18"/>
        <end position="32"/>
    </location>
</feature>
<feature type="region of interest" description="Disordered" evidence="1">
    <location>
        <begin position="18"/>
        <end position="104"/>
    </location>
</feature>
<proteinExistence type="predicted"/>
<comment type="caution">
    <text evidence="2">The sequence shown here is derived from an EMBL/GenBank/DDBJ whole genome shotgun (WGS) entry which is preliminary data.</text>
</comment>
<gene>
    <name evidence="2" type="ORF">GCM10007036_13960</name>
</gene>
<evidence type="ECO:0000313" key="3">
    <source>
        <dbReference type="Proteomes" id="UP000603912"/>
    </source>
</evidence>
<name>A0A917I5E5_9HYPH</name>